<protein>
    <submittedName>
        <fullName evidence="2">Uncharacterized protein</fullName>
    </submittedName>
</protein>
<evidence type="ECO:0000313" key="2">
    <source>
        <dbReference type="EMBL" id="KAL1249308.1"/>
    </source>
</evidence>
<evidence type="ECO:0000256" key="1">
    <source>
        <dbReference type="SAM" id="Phobius"/>
    </source>
</evidence>
<keyword evidence="1" id="KW-1133">Transmembrane helix</keyword>
<keyword evidence="1" id="KW-0472">Membrane</keyword>
<feature type="transmembrane region" description="Helical" evidence="1">
    <location>
        <begin position="92"/>
        <end position="113"/>
    </location>
</feature>
<name>A0ABR3L8Y8_9TELE</name>
<accession>A0ABR3L8Y8</accession>
<comment type="caution">
    <text evidence="2">The sequence shown here is derived from an EMBL/GenBank/DDBJ whole genome shotgun (WGS) entry which is preliminary data.</text>
</comment>
<evidence type="ECO:0000313" key="3">
    <source>
        <dbReference type="Proteomes" id="UP001558613"/>
    </source>
</evidence>
<sequence length="144" mass="16190">MKIAQYCQCTHCGDCDVVKNPGVLLQVEEGTVRLILQDVSIKNSGLYKVQIFIGNNVFEETGSLHVSEPFSPSGQPPHTSTLKPHNSSDNHWLYFAIIIIILGIVICGVVCFFRRVQYLKKIKNLSDCEEVSCRENTEDQLMDT</sequence>
<proteinExistence type="predicted"/>
<organism evidence="2 3">
    <name type="scientific">Cirrhinus molitorella</name>
    <name type="common">mud carp</name>
    <dbReference type="NCBI Taxonomy" id="172907"/>
    <lineage>
        <taxon>Eukaryota</taxon>
        <taxon>Metazoa</taxon>
        <taxon>Chordata</taxon>
        <taxon>Craniata</taxon>
        <taxon>Vertebrata</taxon>
        <taxon>Euteleostomi</taxon>
        <taxon>Actinopterygii</taxon>
        <taxon>Neopterygii</taxon>
        <taxon>Teleostei</taxon>
        <taxon>Ostariophysi</taxon>
        <taxon>Cypriniformes</taxon>
        <taxon>Cyprinidae</taxon>
        <taxon>Labeoninae</taxon>
        <taxon>Labeonini</taxon>
        <taxon>Cirrhinus</taxon>
    </lineage>
</organism>
<dbReference type="Proteomes" id="UP001558613">
    <property type="component" value="Unassembled WGS sequence"/>
</dbReference>
<gene>
    <name evidence="2" type="ORF">QQF64_020313</name>
</gene>
<keyword evidence="3" id="KW-1185">Reference proteome</keyword>
<dbReference type="EMBL" id="JAYMGO010000023">
    <property type="protein sequence ID" value="KAL1249308.1"/>
    <property type="molecule type" value="Genomic_DNA"/>
</dbReference>
<reference evidence="2 3" key="1">
    <citation type="submission" date="2023-09" db="EMBL/GenBank/DDBJ databases">
        <authorList>
            <person name="Wang M."/>
        </authorList>
    </citation>
    <scope>NUCLEOTIDE SEQUENCE [LARGE SCALE GENOMIC DNA]</scope>
    <source>
        <strain evidence="2">GT-2023</strain>
        <tissue evidence="2">Liver</tissue>
    </source>
</reference>
<keyword evidence="1" id="KW-0812">Transmembrane</keyword>